<keyword evidence="5 7" id="KW-0472">Membrane</keyword>
<comment type="caution">
    <text evidence="8">The sequence shown here is derived from an EMBL/GenBank/DDBJ whole genome shotgun (WGS) entry which is preliminary data.</text>
</comment>
<comment type="function">
    <text evidence="7">F(1)F(0) ATP synthase produces ATP from ADP in the presence of a proton or sodium gradient. F-type ATPases consist of two structural domains, F(1) containing the extramembraneous catalytic core and F(0) containing the membrane proton channel, linked together by a central stalk and a peripheral stalk. During catalysis, ATP synthesis in the catalytic domain of F(1) is coupled via a rotary mechanism of the central stalk subunits to proton translocation.</text>
</comment>
<keyword evidence="2 7" id="KW-0813">Transport</keyword>
<accession>A0A1S2VLP1</accession>
<dbReference type="GO" id="GO:0045259">
    <property type="term" value="C:proton-transporting ATP synthase complex"/>
    <property type="evidence" value="ECO:0007669"/>
    <property type="project" value="UniProtKB-KW"/>
</dbReference>
<evidence type="ECO:0000256" key="1">
    <source>
        <dbReference type="ARBA" id="ARBA00004370"/>
    </source>
</evidence>
<dbReference type="InterPro" id="IPR020781">
    <property type="entry name" value="ATPase_OSCP/d_CS"/>
</dbReference>
<dbReference type="HAMAP" id="MF_01416">
    <property type="entry name" value="ATP_synth_delta_bact"/>
    <property type="match status" value="1"/>
</dbReference>
<reference evidence="8 9" key="1">
    <citation type="submission" date="2016-10" db="EMBL/GenBank/DDBJ databases">
        <title>Arsenicibacter rosenii gen. nov., sp. nov., an efficient arsenic-methylating bacterium isolated from an arsenic-contaminated paddy soil.</title>
        <authorList>
            <person name="Huang K."/>
        </authorList>
    </citation>
    <scope>NUCLEOTIDE SEQUENCE [LARGE SCALE GENOMIC DNA]</scope>
    <source>
        <strain evidence="8 9">SM-1</strain>
    </source>
</reference>
<dbReference type="InterPro" id="IPR000711">
    <property type="entry name" value="ATPase_OSCP/dsu"/>
</dbReference>
<dbReference type="InterPro" id="IPR026015">
    <property type="entry name" value="ATP_synth_OSCP/delta_N_sf"/>
</dbReference>
<proteinExistence type="inferred from homology"/>
<dbReference type="SUPFAM" id="SSF47928">
    <property type="entry name" value="N-terminal domain of the delta subunit of the F1F0-ATP synthase"/>
    <property type="match status" value="1"/>
</dbReference>
<protein>
    <recommendedName>
        <fullName evidence="7">ATP synthase subunit delta</fullName>
    </recommendedName>
    <alternativeName>
        <fullName evidence="7">ATP synthase F(1) sector subunit delta</fullName>
    </alternativeName>
    <alternativeName>
        <fullName evidence="7">F-type ATPase subunit delta</fullName>
        <shortName evidence="7">F-ATPase subunit delta</shortName>
    </alternativeName>
</protein>
<keyword evidence="4 7" id="KW-0406">Ion transport</keyword>
<dbReference type="Pfam" id="PF00213">
    <property type="entry name" value="OSCP"/>
    <property type="match status" value="1"/>
</dbReference>
<keyword evidence="3 7" id="KW-0375">Hydrogen ion transport</keyword>
<dbReference type="PRINTS" id="PR00125">
    <property type="entry name" value="ATPASEDELTA"/>
</dbReference>
<evidence type="ECO:0000256" key="5">
    <source>
        <dbReference type="ARBA" id="ARBA00023136"/>
    </source>
</evidence>
<evidence type="ECO:0000256" key="4">
    <source>
        <dbReference type="ARBA" id="ARBA00023065"/>
    </source>
</evidence>
<sequence length="179" mass="19967">MAVSTVAFRYAKSLFDLAQEKGLTEDIQNDMLFFKRTLAENRQLALVLKNPIVRSEKKNQVVNAVFGGRINPLSMAFFGIVARKNREAIVDAIADQFIRLYDESKGIKRATVTTTVPLTDELRTAFKALVTKSTGAKGVELEEQTNPNLIGGYVLRIGDEQLDASLRSQLNELKLEFLS</sequence>
<keyword evidence="7" id="KW-0139">CF(1)</keyword>
<dbReference type="NCBIfam" id="TIGR01145">
    <property type="entry name" value="ATP_synt_delta"/>
    <property type="match status" value="1"/>
</dbReference>
<dbReference type="Gene3D" id="1.10.520.20">
    <property type="entry name" value="N-terminal domain of the delta subunit of the F1F0-ATP synthase"/>
    <property type="match status" value="1"/>
</dbReference>
<dbReference type="GO" id="GO:0046933">
    <property type="term" value="F:proton-transporting ATP synthase activity, rotational mechanism"/>
    <property type="evidence" value="ECO:0007669"/>
    <property type="project" value="UniProtKB-UniRule"/>
</dbReference>
<keyword evidence="6 7" id="KW-0066">ATP synthesis</keyword>
<evidence type="ECO:0000313" key="9">
    <source>
        <dbReference type="Proteomes" id="UP000181790"/>
    </source>
</evidence>
<keyword evidence="7" id="KW-1003">Cell membrane</keyword>
<dbReference type="PROSITE" id="PS00389">
    <property type="entry name" value="ATPASE_DELTA"/>
    <property type="match status" value="1"/>
</dbReference>
<dbReference type="EMBL" id="MORL01000005">
    <property type="protein sequence ID" value="OIN59116.1"/>
    <property type="molecule type" value="Genomic_DNA"/>
</dbReference>
<comment type="function">
    <text evidence="7">This protein is part of the stalk that links CF(0) to CF(1). It either transmits conformational changes from CF(0) to CF(1) or is implicated in proton conduction.</text>
</comment>
<keyword evidence="9" id="KW-1185">Reference proteome</keyword>
<dbReference type="PANTHER" id="PTHR11910">
    <property type="entry name" value="ATP SYNTHASE DELTA CHAIN"/>
    <property type="match status" value="1"/>
</dbReference>
<comment type="subcellular location">
    <subcellularLocation>
        <location evidence="7">Cell membrane</location>
        <topology evidence="7">Peripheral membrane protein</topology>
    </subcellularLocation>
    <subcellularLocation>
        <location evidence="1">Membrane</location>
    </subcellularLocation>
</comment>
<dbReference type="AlphaFoldDB" id="A0A1S2VLP1"/>
<name>A0A1S2VLP1_9BACT</name>
<dbReference type="OrthoDB" id="9802471at2"/>
<gene>
    <name evidence="7" type="primary">atpH</name>
    <name evidence="8" type="ORF">BLX24_11585</name>
</gene>
<evidence type="ECO:0000313" key="8">
    <source>
        <dbReference type="EMBL" id="OIN59116.1"/>
    </source>
</evidence>
<organism evidence="8 9">
    <name type="scientific">Arsenicibacter rosenii</name>
    <dbReference type="NCBI Taxonomy" id="1750698"/>
    <lineage>
        <taxon>Bacteria</taxon>
        <taxon>Pseudomonadati</taxon>
        <taxon>Bacteroidota</taxon>
        <taxon>Cytophagia</taxon>
        <taxon>Cytophagales</taxon>
        <taxon>Spirosomataceae</taxon>
        <taxon>Arsenicibacter</taxon>
    </lineage>
</organism>
<comment type="similarity">
    <text evidence="7">Belongs to the ATPase delta chain family.</text>
</comment>
<dbReference type="GO" id="GO:0005886">
    <property type="term" value="C:plasma membrane"/>
    <property type="evidence" value="ECO:0007669"/>
    <property type="project" value="UniProtKB-SubCell"/>
</dbReference>
<evidence type="ECO:0000256" key="7">
    <source>
        <dbReference type="HAMAP-Rule" id="MF_01416"/>
    </source>
</evidence>
<evidence type="ECO:0000256" key="2">
    <source>
        <dbReference type="ARBA" id="ARBA00022448"/>
    </source>
</evidence>
<evidence type="ECO:0000256" key="6">
    <source>
        <dbReference type="ARBA" id="ARBA00023310"/>
    </source>
</evidence>
<evidence type="ECO:0000256" key="3">
    <source>
        <dbReference type="ARBA" id="ARBA00022781"/>
    </source>
</evidence>
<dbReference type="RefSeq" id="WP_071503569.1">
    <property type="nucleotide sequence ID" value="NZ_MORL01000005.1"/>
</dbReference>
<dbReference type="Proteomes" id="UP000181790">
    <property type="component" value="Unassembled WGS sequence"/>
</dbReference>